<evidence type="ECO:0000313" key="2">
    <source>
        <dbReference type="EMBL" id="RWS20388.1"/>
    </source>
</evidence>
<dbReference type="GO" id="GO:0004497">
    <property type="term" value="F:monooxygenase activity"/>
    <property type="evidence" value="ECO:0007669"/>
    <property type="project" value="UniProtKB-KW"/>
</dbReference>
<dbReference type="EMBL" id="NCKV01017904">
    <property type="protein sequence ID" value="RWS20388.1"/>
    <property type="molecule type" value="Genomic_DNA"/>
</dbReference>
<dbReference type="Gene3D" id="1.10.630.10">
    <property type="entry name" value="Cytochrome P450"/>
    <property type="match status" value="1"/>
</dbReference>
<dbReference type="AlphaFoldDB" id="A0A443RYV1"/>
<evidence type="ECO:0000256" key="1">
    <source>
        <dbReference type="ARBA" id="ARBA00023033"/>
    </source>
</evidence>
<accession>A0A443RYV1</accession>
<organism evidence="2 3">
    <name type="scientific">Leptotrombidium deliense</name>
    <dbReference type="NCBI Taxonomy" id="299467"/>
    <lineage>
        <taxon>Eukaryota</taxon>
        <taxon>Metazoa</taxon>
        <taxon>Ecdysozoa</taxon>
        <taxon>Arthropoda</taxon>
        <taxon>Chelicerata</taxon>
        <taxon>Arachnida</taxon>
        <taxon>Acari</taxon>
        <taxon>Acariformes</taxon>
        <taxon>Trombidiformes</taxon>
        <taxon>Prostigmata</taxon>
        <taxon>Anystina</taxon>
        <taxon>Parasitengona</taxon>
        <taxon>Trombiculoidea</taxon>
        <taxon>Trombiculidae</taxon>
        <taxon>Leptotrombidium</taxon>
    </lineage>
</organism>
<dbReference type="GO" id="GO:0016705">
    <property type="term" value="F:oxidoreductase activity, acting on paired donors, with incorporation or reduction of molecular oxygen"/>
    <property type="evidence" value="ECO:0007669"/>
    <property type="project" value="InterPro"/>
</dbReference>
<dbReference type="SUPFAM" id="SSF48264">
    <property type="entry name" value="Cytochrome P450"/>
    <property type="match status" value="1"/>
</dbReference>
<keyword evidence="1" id="KW-0560">Oxidoreductase</keyword>
<feature type="non-terminal residue" evidence="2">
    <location>
        <position position="121"/>
    </location>
</feature>
<dbReference type="VEuPathDB" id="VectorBase:LDEU011652"/>
<keyword evidence="3" id="KW-1185">Reference proteome</keyword>
<dbReference type="GO" id="GO:0005506">
    <property type="term" value="F:iron ion binding"/>
    <property type="evidence" value="ECO:0007669"/>
    <property type="project" value="InterPro"/>
</dbReference>
<name>A0A443RYV1_9ACAR</name>
<reference evidence="2 3" key="1">
    <citation type="journal article" date="2018" name="Gigascience">
        <title>Genomes of trombidid mites reveal novel predicted allergens and laterally-transferred genes associated with secondary metabolism.</title>
        <authorList>
            <person name="Dong X."/>
            <person name="Chaisiri K."/>
            <person name="Xia D."/>
            <person name="Armstrong S.D."/>
            <person name="Fang Y."/>
            <person name="Donnelly M.J."/>
            <person name="Kadowaki T."/>
            <person name="McGarry J.W."/>
            <person name="Darby A.C."/>
            <person name="Makepeace B.L."/>
        </authorList>
    </citation>
    <scope>NUCLEOTIDE SEQUENCE [LARGE SCALE GENOMIC DNA]</scope>
    <source>
        <strain evidence="2">UoL-UT</strain>
    </source>
</reference>
<dbReference type="GO" id="GO:0020037">
    <property type="term" value="F:heme binding"/>
    <property type="evidence" value="ECO:0007669"/>
    <property type="project" value="InterPro"/>
</dbReference>
<proteinExistence type="predicted"/>
<dbReference type="InterPro" id="IPR036396">
    <property type="entry name" value="Cyt_P450_sf"/>
</dbReference>
<gene>
    <name evidence="2" type="ORF">B4U80_14281</name>
</gene>
<dbReference type="Proteomes" id="UP000288716">
    <property type="component" value="Unassembled WGS sequence"/>
</dbReference>
<keyword evidence="1" id="KW-0503">Monooxygenase</keyword>
<protein>
    <submittedName>
        <fullName evidence="2">Uncharacterized protein</fullName>
    </submittedName>
</protein>
<evidence type="ECO:0000313" key="3">
    <source>
        <dbReference type="Proteomes" id="UP000288716"/>
    </source>
</evidence>
<sequence length="121" mass="13952">MVAFIVDVIAQCAFRLDIGAYKDFSNVYVNRLTKAFQVNVWRIITSMIIPDKIQRMFDMQLQSNDTLTFLAKNFGKLKNERMKYEAEDEDMLDSMIRSISKHDVNNNKGLTDSEVVSQCAT</sequence>
<comment type="caution">
    <text evidence="2">The sequence shown here is derived from an EMBL/GenBank/DDBJ whole genome shotgun (WGS) entry which is preliminary data.</text>
</comment>